<feature type="domain" description="Alcohol dehydrogenase iron-type/glycerol dehydrogenase GldA" evidence="2">
    <location>
        <begin position="10"/>
        <end position="180"/>
    </location>
</feature>
<evidence type="ECO:0000259" key="2">
    <source>
        <dbReference type="Pfam" id="PF00465"/>
    </source>
</evidence>
<proteinExistence type="predicted"/>
<dbReference type="InterPro" id="IPR034802">
    <property type="entry name" value="NADPH_BDH"/>
</dbReference>
<organism evidence="4 5">
    <name type="scientific">Thermophilibacter immobilis</name>
    <dbReference type="NCBI Taxonomy" id="2779519"/>
    <lineage>
        <taxon>Bacteria</taxon>
        <taxon>Bacillati</taxon>
        <taxon>Actinomycetota</taxon>
        <taxon>Coriobacteriia</taxon>
        <taxon>Coriobacteriales</taxon>
        <taxon>Atopobiaceae</taxon>
        <taxon>Thermophilibacter</taxon>
    </lineage>
</organism>
<feature type="domain" description="Fe-containing alcohol dehydrogenase-like C-terminal" evidence="3">
    <location>
        <begin position="191"/>
        <end position="381"/>
    </location>
</feature>
<dbReference type="PANTHER" id="PTHR11496:SF83">
    <property type="entry name" value="HYDROXYACID-OXOACID TRANSHYDROGENASE, MITOCHONDRIAL"/>
    <property type="match status" value="1"/>
</dbReference>
<name>A0A7S7M8F5_9ACTN</name>
<dbReference type="SUPFAM" id="SSF56796">
    <property type="entry name" value="Dehydroquinate synthase-like"/>
    <property type="match status" value="1"/>
</dbReference>
<dbReference type="Gene3D" id="3.40.50.1970">
    <property type="match status" value="1"/>
</dbReference>
<accession>A0A7S7M8F5</accession>
<dbReference type="InterPro" id="IPR001670">
    <property type="entry name" value="ADH_Fe/GldA"/>
</dbReference>
<dbReference type="RefSeq" id="WP_194370739.1">
    <property type="nucleotide sequence ID" value="NZ_CP063767.1"/>
</dbReference>
<dbReference type="KEGG" id="tio:INP52_08140"/>
<dbReference type="PANTHER" id="PTHR11496">
    <property type="entry name" value="ALCOHOL DEHYDROGENASE"/>
    <property type="match status" value="1"/>
</dbReference>
<dbReference type="AlphaFoldDB" id="A0A7S7M8F5"/>
<dbReference type="EMBL" id="CP063767">
    <property type="protein sequence ID" value="QOY60367.1"/>
    <property type="molecule type" value="Genomic_DNA"/>
</dbReference>
<evidence type="ECO:0000259" key="3">
    <source>
        <dbReference type="Pfam" id="PF25137"/>
    </source>
</evidence>
<evidence type="ECO:0000313" key="5">
    <source>
        <dbReference type="Proteomes" id="UP000593735"/>
    </source>
</evidence>
<dbReference type="FunFam" id="3.40.50.1970:FF:000003">
    <property type="entry name" value="Alcohol dehydrogenase, iron-containing"/>
    <property type="match status" value="1"/>
</dbReference>
<dbReference type="Pfam" id="PF25137">
    <property type="entry name" value="ADH_Fe_C"/>
    <property type="match status" value="1"/>
</dbReference>
<dbReference type="InterPro" id="IPR056798">
    <property type="entry name" value="ADH_Fe_C"/>
</dbReference>
<dbReference type="Proteomes" id="UP000593735">
    <property type="component" value="Chromosome"/>
</dbReference>
<gene>
    <name evidence="4" type="ORF">INP52_08140</name>
</gene>
<dbReference type="Gene3D" id="1.20.1090.10">
    <property type="entry name" value="Dehydroquinate synthase-like - alpha domain"/>
    <property type="match status" value="1"/>
</dbReference>
<keyword evidence="5" id="KW-1185">Reference proteome</keyword>
<keyword evidence="1" id="KW-0560">Oxidoreductase</keyword>
<dbReference type="InterPro" id="IPR039697">
    <property type="entry name" value="Alcohol_dehydrogenase_Fe"/>
</dbReference>
<evidence type="ECO:0000313" key="4">
    <source>
        <dbReference type="EMBL" id="QOY60367.1"/>
    </source>
</evidence>
<dbReference type="CDD" id="cd08179">
    <property type="entry name" value="NADPH_BDH"/>
    <property type="match status" value="1"/>
</dbReference>
<dbReference type="GO" id="GO:0046872">
    <property type="term" value="F:metal ion binding"/>
    <property type="evidence" value="ECO:0007669"/>
    <property type="project" value="InterPro"/>
</dbReference>
<protein>
    <submittedName>
        <fullName evidence="4">Iron-containing alcohol dehydrogenase</fullName>
    </submittedName>
</protein>
<dbReference type="GO" id="GO:0004022">
    <property type="term" value="F:alcohol dehydrogenase (NAD+) activity"/>
    <property type="evidence" value="ECO:0007669"/>
    <property type="project" value="UniProtKB-ARBA"/>
</dbReference>
<dbReference type="Pfam" id="PF00465">
    <property type="entry name" value="Fe-ADH"/>
    <property type="match status" value="1"/>
</dbReference>
<sequence>MKTYKLGADKIYFGEDAVFALAELPAELRRAYIVMSGTIQKELGQLKVITDVLESSGWTWRANTDVEPEPCWESVRRGVEDMKEFEPDWVIGFGGGSAMDAAKAMWVFYENPQYKSLEEVMPPAPLTLRERARVCCIATSAGTGSECTRAALIKDPVQKRKYSVREYTGRLIPDVAILDPAFSATMPRRGTVACGMDALTHAIESYVANTANVFSDAQAMGAWVAGYRALRTCANEPSNLSARADMLAASCLGGIAFTNGALGVCHGIAHTFGATYNVAHGLANGIVLPYSIAFNRDHSETAATRYEELAGFVGAHDLERVILDLRSELGVPTTMREVVPDEAEFESSLEVLVGKVLSDVCTPANPVEVTADDARLLLRTVYYGE</sequence>
<evidence type="ECO:0000256" key="1">
    <source>
        <dbReference type="ARBA" id="ARBA00023002"/>
    </source>
</evidence>
<reference evidence="4 5" key="1">
    <citation type="submission" date="2020-10" db="EMBL/GenBank/DDBJ databases">
        <title>Olsenella immobilis sp.nov., isolated from the mud in a fermentation cellar used for the production of Chinese strong-flavoured liquor.</title>
        <authorList>
            <person name="Lu L."/>
        </authorList>
    </citation>
    <scope>NUCLEOTIDE SEQUENCE [LARGE SCALE GENOMIC DNA]</scope>
    <source>
        <strain evidence="4 5">LZLJ-2</strain>
    </source>
</reference>